<comment type="caution">
    <text evidence="2">The sequence shown here is derived from an EMBL/GenBank/DDBJ whole genome shotgun (WGS) entry which is preliminary data.</text>
</comment>
<reference evidence="3" key="1">
    <citation type="journal article" date="2019" name="Int. J. Syst. Evol. Microbiol.">
        <title>The Global Catalogue of Microorganisms (GCM) 10K type strain sequencing project: providing services to taxonomists for standard genome sequencing and annotation.</title>
        <authorList>
            <consortium name="The Broad Institute Genomics Platform"/>
            <consortium name="The Broad Institute Genome Sequencing Center for Infectious Disease"/>
            <person name="Wu L."/>
            <person name="Ma J."/>
        </authorList>
    </citation>
    <scope>NUCLEOTIDE SEQUENCE [LARGE SCALE GENOMIC DNA]</scope>
    <source>
        <strain evidence="3">CECT 7131</strain>
    </source>
</reference>
<gene>
    <name evidence="2" type="ORF">QWZ14_17445</name>
</gene>
<proteinExistence type="predicted"/>
<evidence type="ECO:0000256" key="1">
    <source>
        <dbReference type="SAM" id="Phobius"/>
    </source>
</evidence>
<keyword evidence="1" id="KW-1133">Transmembrane helix</keyword>
<sequence length="228" mass="24215">MGHCSKLWLEPAADEPILLFEVANALPVFWCAAFRPEDPAGWAAAENQSTLELRIPWPAAAANLRAALEAAPGRMPGFEPRLAAFAAALDAAGARHGAVALLLDATEWTNFHAHGVAAAVALGGLVDLWHGTGPRSPAEPLHWIHQVDGLAVDPEIRREQPLWPGVPLDPLPPPLRQEPGWHEWAWVALIAGATIGGYAATGSGLAAGLAFAGTAGAFITSLWWWRPR</sequence>
<feature type="transmembrane region" description="Helical" evidence="1">
    <location>
        <begin position="206"/>
        <end position="225"/>
    </location>
</feature>
<keyword evidence="1" id="KW-0472">Membrane</keyword>
<evidence type="ECO:0000313" key="2">
    <source>
        <dbReference type="EMBL" id="MDN3566156.1"/>
    </source>
</evidence>
<evidence type="ECO:0000313" key="3">
    <source>
        <dbReference type="Proteomes" id="UP001529369"/>
    </source>
</evidence>
<dbReference type="Proteomes" id="UP001529369">
    <property type="component" value="Unassembled WGS sequence"/>
</dbReference>
<keyword evidence="1" id="KW-0812">Transmembrane</keyword>
<organism evidence="2 3">
    <name type="scientific">Paeniroseomonas aquatica</name>
    <dbReference type="NCBI Taxonomy" id="373043"/>
    <lineage>
        <taxon>Bacteria</taxon>
        <taxon>Pseudomonadati</taxon>
        <taxon>Pseudomonadota</taxon>
        <taxon>Alphaproteobacteria</taxon>
        <taxon>Acetobacterales</taxon>
        <taxon>Acetobacteraceae</taxon>
        <taxon>Paeniroseomonas</taxon>
    </lineage>
</organism>
<protein>
    <submittedName>
        <fullName evidence="2">Uncharacterized protein</fullName>
    </submittedName>
</protein>
<accession>A0ABT8A946</accession>
<dbReference type="EMBL" id="JAUFPN010000165">
    <property type="protein sequence ID" value="MDN3566156.1"/>
    <property type="molecule type" value="Genomic_DNA"/>
</dbReference>
<keyword evidence="3" id="KW-1185">Reference proteome</keyword>
<name>A0ABT8A946_9PROT</name>
<dbReference type="RefSeq" id="WP_290318053.1">
    <property type="nucleotide sequence ID" value="NZ_JAUFPN010000165.1"/>
</dbReference>